<feature type="compositionally biased region" description="Acidic residues" evidence="1">
    <location>
        <begin position="824"/>
        <end position="840"/>
    </location>
</feature>
<feature type="domain" description="Peptidase M1 membrane alanine aminopeptidase" evidence="2">
    <location>
        <begin position="367"/>
        <end position="580"/>
    </location>
</feature>
<dbReference type="GO" id="GO:0005737">
    <property type="term" value="C:cytoplasm"/>
    <property type="evidence" value="ECO:0007669"/>
    <property type="project" value="TreeGrafter"/>
</dbReference>
<dbReference type="AlphaFoldDB" id="A0A9X2LAM5"/>
<evidence type="ECO:0000313" key="4">
    <source>
        <dbReference type="Proteomes" id="UP001142610"/>
    </source>
</evidence>
<reference evidence="3" key="1">
    <citation type="submission" date="2022-07" db="EMBL/GenBank/DDBJ databases">
        <title>Parvularcula maris sp. nov., an algicidal bacterium isolated from seawater.</title>
        <authorList>
            <person name="Li F."/>
        </authorList>
    </citation>
    <scope>NUCLEOTIDE SEQUENCE</scope>
    <source>
        <strain evidence="3">BGMRC 0090</strain>
    </source>
</reference>
<feature type="region of interest" description="Disordered" evidence="1">
    <location>
        <begin position="775"/>
        <end position="840"/>
    </location>
</feature>
<protein>
    <submittedName>
        <fullName evidence="3">M1 family metallopeptidase</fullName>
    </submittedName>
</protein>
<sequence length="840" mass="95964">MPAHAQKDGPVFTGVGSGARAFEQLDDKLPTPNVYRAATGEPGPEYWQQQADYDIAVELLEDTKRIEASETITYTNNSPHELRYLWVSLDQNRFKNDSLARQSERLADAGRRPGSNTAPRLSFGSLARDEAFKENDYGFEIESVVGSGGQDLEYTIVDTMMRVDLPRPLRPGGRYEFAIGWSFNIINESVVGGRGGYESFPVDAEEPTNDTIYFLAQWFPRMAAFTDYEGWHNKAFLGRGEFTLEFGDYEVAITVPDDHIVSATGELQNPNQVLTAEQRSRLREAESADSPVFIVTPEEAAENEKEGSSGTKTWRFKADQVRDFAWSSSRKFIWDAMGFEQEDDENPLVMAMSFYPNEAEPIWSQYSTEAVIHTMDVYNKFSFNYPYPTAQSVNAWERGGMEYPMITFNGYRPTTKDNEDGEVTYSRNIKYGLIGVIIHEIGHIYFPMTVNSDERQWTWMDEGINTFLEYVAEYEWEENFPILGGRPNPNDVIIDYMTSTNQVPIMTQSDSIVQFGPNAYSKPASALVILRETVLGRELFDPAFREYSRRWKFKRPAPADFFRTMEEVSGKDLDWFWRGWWYTTDHVDIAVTGMQTLKISSQDPDAEADLQREQRAADEPEPLAQRRNREEGIETRLERRRDQLTDFYNENDEFEPNNQQRNDYKAFLEKLNPQERALWDRVQERDPFVHIIDFRNMGGLVMPIPLKMTYADGSEEEMVLPAEVWRYDAEAFSKLIISDKEIVSVEIDANNEIADADEGNNAFPGKPRRSRFELFQDSRRGGSQMADSMVELSSDDEEAVNTELDGDDKGETAEDQGPDVPLEPAEDNDAPDGEDGGGER</sequence>
<dbReference type="InterPro" id="IPR014782">
    <property type="entry name" value="Peptidase_M1_dom"/>
</dbReference>
<dbReference type="GO" id="GO:0043171">
    <property type="term" value="P:peptide catabolic process"/>
    <property type="evidence" value="ECO:0007669"/>
    <property type="project" value="TreeGrafter"/>
</dbReference>
<dbReference type="InterPro" id="IPR050344">
    <property type="entry name" value="Peptidase_M1_aminopeptidases"/>
</dbReference>
<evidence type="ECO:0000256" key="1">
    <source>
        <dbReference type="SAM" id="MobiDB-lite"/>
    </source>
</evidence>
<dbReference type="Gene3D" id="1.10.390.10">
    <property type="entry name" value="Neutral Protease Domain 2"/>
    <property type="match status" value="1"/>
</dbReference>
<dbReference type="InterPro" id="IPR027268">
    <property type="entry name" value="Peptidase_M4/M1_CTD_sf"/>
</dbReference>
<feature type="compositionally biased region" description="Acidic residues" evidence="1">
    <location>
        <begin position="793"/>
        <end position="806"/>
    </location>
</feature>
<feature type="compositionally biased region" description="Basic and acidic residues" evidence="1">
    <location>
        <begin position="609"/>
        <end position="618"/>
    </location>
</feature>
<dbReference type="PANTHER" id="PTHR11533:SF174">
    <property type="entry name" value="PUROMYCIN-SENSITIVE AMINOPEPTIDASE-RELATED"/>
    <property type="match status" value="1"/>
</dbReference>
<dbReference type="GO" id="GO:0005615">
    <property type="term" value="C:extracellular space"/>
    <property type="evidence" value="ECO:0007669"/>
    <property type="project" value="TreeGrafter"/>
</dbReference>
<dbReference type="SUPFAM" id="SSF55486">
    <property type="entry name" value="Metalloproteases ('zincins'), catalytic domain"/>
    <property type="match status" value="1"/>
</dbReference>
<dbReference type="Pfam" id="PF01433">
    <property type="entry name" value="Peptidase_M1"/>
    <property type="match status" value="1"/>
</dbReference>
<name>A0A9X2LAM5_9PROT</name>
<dbReference type="GO" id="GO:0042277">
    <property type="term" value="F:peptide binding"/>
    <property type="evidence" value="ECO:0007669"/>
    <property type="project" value="TreeGrafter"/>
</dbReference>
<organism evidence="3 4">
    <name type="scientific">Parvularcula maris</name>
    <dbReference type="NCBI Taxonomy" id="2965077"/>
    <lineage>
        <taxon>Bacteria</taxon>
        <taxon>Pseudomonadati</taxon>
        <taxon>Pseudomonadota</taxon>
        <taxon>Alphaproteobacteria</taxon>
        <taxon>Parvularculales</taxon>
        <taxon>Parvularculaceae</taxon>
        <taxon>Parvularcula</taxon>
    </lineage>
</organism>
<evidence type="ECO:0000259" key="2">
    <source>
        <dbReference type="Pfam" id="PF01433"/>
    </source>
</evidence>
<gene>
    <name evidence="3" type="ORF">NOG11_11320</name>
</gene>
<proteinExistence type="predicted"/>
<keyword evidence="4" id="KW-1185">Reference proteome</keyword>
<evidence type="ECO:0000313" key="3">
    <source>
        <dbReference type="EMBL" id="MCQ8185979.1"/>
    </source>
</evidence>
<dbReference type="PANTHER" id="PTHR11533">
    <property type="entry name" value="PROTEASE M1 ZINC METALLOPROTEASE"/>
    <property type="match status" value="1"/>
</dbReference>
<dbReference type="GO" id="GO:0070006">
    <property type="term" value="F:metalloaminopeptidase activity"/>
    <property type="evidence" value="ECO:0007669"/>
    <property type="project" value="TreeGrafter"/>
</dbReference>
<comment type="caution">
    <text evidence="3">The sequence shown here is derived from an EMBL/GenBank/DDBJ whole genome shotgun (WGS) entry which is preliminary data.</text>
</comment>
<feature type="region of interest" description="Disordered" evidence="1">
    <location>
        <begin position="600"/>
        <end position="634"/>
    </location>
</feature>
<dbReference type="GO" id="GO:0008270">
    <property type="term" value="F:zinc ion binding"/>
    <property type="evidence" value="ECO:0007669"/>
    <property type="project" value="InterPro"/>
</dbReference>
<dbReference type="GO" id="GO:0016020">
    <property type="term" value="C:membrane"/>
    <property type="evidence" value="ECO:0007669"/>
    <property type="project" value="TreeGrafter"/>
</dbReference>
<dbReference type="EMBL" id="JANIBC010000010">
    <property type="protein sequence ID" value="MCQ8185979.1"/>
    <property type="molecule type" value="Genomic_DNA"/>
</dbReference>
<accession>A0A9X2LAM5</accession>
<dbReference type="CDD" id="cd09604">
    <property type="entry name" value="M1_APN_like"/>
    <property type="match status" value="1"/>
</dbReference>
<dbReference type="Proteomes" id="UP001142610">
    <property type="component" value="Unassembled WGS sequence"/>
</dbReference>